<evidence type="ECO:0000256" key="1">
    <source>
        <dbReference type="SAM" id="MobiDB-lite"/>
    </source>
</evidence>
<evidence type="ECO:0000313" key="2">
    <source>
        <dbReference type="EMBL" id="CAD9664281.1"/>
    </source>
</evidence>
<feature type="compositionally biased region" description="Low complexity" evidence="1">
    <location>
        <begin position="409"/>
        <end position="431"/>
    </location>
</feature>
<gene>
    <name evidence="2" type="ORF">RMAR1173_LOCUS2045</name>
</gene>
<feature type="compositionally biased region" description="Pro residues" evidence="1">
    <location>
        <begin position="388"/>
        <end position="408"/>
    </location>
</feature>
<feature type="compositionally biased region" description="Basic and acidic residues" evidence="1">
    <location>
        <begin position="285"/>
        <end position="296"/>
    </location>
</feature>
<feature type="compositionally biased region" description="Basic and acidic residues" evidence="1">
    <location>
        <begin position="309"/>
        <end position="321"/>
    </location>
</feature>
<feature type="region of interest" description="Disordered" evidence="1">
    <location>
        <begin position="235"/>
        <end position="446"/>
    </location>
</feature>
<dbReference type="AlphaFoldDB" id="A0A7S2W3R9"/>
<accession>A0A7S2W3R9</accession>
<protein>
    <submittedName>
        <fullName evidence="2">Uncharacterized protein</fullName>
    </submittedName>
</protein>
<feature type="compositionally biased region" description="Basic residues" evidence="1">
    <location>
        <begin position="271"/>
        <end position="284"/>
    </location>
</feature>
<sequence length="446" mass="49460">MSMPGQTTLPTCDLPVIRYDGATILDFYVVKHGLDSLNELGRMAGLSKAFYELVSHSDVAWKNTARNMKRKLTQTQANAILHLSRKDLANTPRQVISLGYGYTRRTAYLFDPVVLVNLSLNKYKNAEGLAKKRKARVKHKATLAATRARKDDEEMVESLWFDQFGDKYDDIKDSHVNHELKNARKWGVWLKRGEMDNLHRAAEEHAREALMHKFGDRDPPPSLRARYAHLIPNTESRRAHGAVTGKQQQQQPLAKHREASEQGGGEAPAPTKRKKKRKRKRNKLSSKEEGVGDKTKPPAANETTGRKLPSKEEGKGGDKLVKTPTPKNTGARGGKRKLPPKPKQEEWDLEEQEPETQTQAPLLPTPLLPTPLLPSPVAPNPLLSSPIAPQPTLLPRPLLPSPTPPHPTAPQSLLPSPLLPSHTAPHHAAPQSLPPTAPPAHCTNTK</sequence>
<name>A0A7S2W3R9_9STRA</name>
<dbReference type="EMBL" id="HBHJ01003202">
    <property type="protein sequence ID" value="CAD9664281.1"/>
    <property type="molecule type" value="Transcribed_RNA"/>
</dbReference>
<organism evidence="2">
    <name type="scientific">Rhizochromulina marina</name>
    <dbReference type="NCBI Taxonomy" id="1034831"/>
    <lineage>
        <taxon>Eukaryota</taxon>
        <taxon>Sar</taxon>
        <taxon>Stramenopiles</taxon>
        <taxon>Ochrophyta</taxon>
        <taxon>Dictyochophyceae</taxon>
        <taxon>Rhizochromulinales</taxon>
        <taxon>Rhizochromulina</taxon>
    </lineage>
</organism>
<reference evidence="2" key="1">
    <citation type="submission" date="2021-01" db="EMBL/GenBank/DDBJ databases">
        <authorList>
            <person name="Corre E."/>
            <person name="Pelletier E."/>
            <person name="Niang G."/>
            <person name="Scheremetjew M."/>
            <person name="Finn R."/>
            <person name="Kale V."/>
            <person name="Holt S."/>
            <person name="Cochrane G."/>
            <person name="Meng A."/>
            <person name="Brown T."/>
            <person name="Cohen L."/>
        </authorList>
    </citation>
    <scope>NUCLEOTIDE SEQUENCE</scope>
    <source>
        <strain evidence="2">CCMP1243</strain>
    </source>
</reference>
<feature type="compositionally biased region" description="Pro residues" evidence="1">
    <location>
        <begin position="363"/>
        <end position="379"/>
    </location>
</feature>
<proteinExistence type="predicted"/>